<dbReference type="Proteomes" id="UP000484381">
    <property type="component" value="Unassembled WGS sequence"/>
</dbReference>
<dbReference type="RefSeq" id="WP_152756403.1">
    <property type="nucleotide sequence ID" value="NZ_WHNP01000005.1"/>
</dbReference>
<name>A0A7X1N7D4_9BURK</name>
<sequence length="327" mass="35887">MSPWRDMERISLIHAERHNIAALHFGMAYSVSVGKRTFTMQFEPCRASYPLRLHAQAVGTPLTLDCDAQALFPELARQSLAQAGESAHLLIEEAFDDWLSALEGVFGFAISVTGVSFDAVPQPGAYGLVVTHARSHRAAHFALDSPAVDQWLKRQPVPIEDPTPLARRLVLPVSVCMAGPALTLRRLRKIRRGDALLLNRTSQYMRLPLRHGARRILLQPSGDYMSIDRPMIDDANASAEMTSELIPASALTFSFDAVIGTLSLTLDELTRLRAGSIVSLQLPVRRHTVLLLCQGVPFARGELIDIDDALGVRIVDLAHMADTQTGS</sequence>
<dbReference type="InterPro" id="IPR001543">
    <property type="entry name" value="FliN-like_C"/>
</dbReference>
<organism evidence="2 3">
    <name type="scientific">Paraburkholderia franconis</name>
    <dbReference type="NCBI Taxonomy" id="2654983"/>
    <lineage>
        <taxon>Bacteria</taxon>
        <taxon>Pseudomonadati</taxon>
        <taxon>Pseudomonadota</taxon>
        <taxon>Betaproteobacteria</taxon>
        <taxon>Burkholderiales</taxon>
        <taxon>Burkholderiaceae</taxon>
        <taxon>Paraburkholderia</taxon>
    </lineage>
</organism>
<evidence type="ECO:0000313" key="2">
    <source>
        <dbReference type="EMBL" id="MPW16732.1"/>
    </source>
</evidence>
<dbReference type="Pfam" id="PF01052">
    <property type="entry name" value="FliMN_C"/>
    <property type="match status" value="1"/>
</dbReference>
<protein>
    <submittedName>
        <fullName evidence="2">Type III secretion protein</fullName>
    </submittedName>
</protein>
<dbReference type="EMBL" id="WHNP01000005">
    <property type="protein sequence ID" value="MPW16732.1"/>
    <property type="molecule type" value="Genomic_DNA"/>
</dbReference>
<accession>A0A7X1N7D4</accession>
<feature type="domain" description="Flagellar motor switch protein FliN-like C-terminal" evidence="1">
    <location>
        <begin position="255"/>
        <end position="317"/>
    </location>
</feature>
<dbReference type="InterPro" id="IPR036429">
    <property type="entry name" value="SpoA-like_sf"/>
</dbReference>
<dbReference type="Gene3D" id="2.30.330.10">
    <property type="entry name" value="SpoA-like"/>
    <property type="match status" value="1"/>
</dbReference>
<reference evidence="2 3" key="1">
    <citation type="submission" date="2019-10" db="EMBL/GenBank/DDBJ databases">
        <title>Paraburkholderia sp. isolated from nodules of Mimosa pudica from Brazilian Atlantic Forest soils.</title>
        <authorList>
            <person name="Paulitsch F."/>
            <person name="Hungria M."/>
            <person name="Dall'Agnol R."/>
        </authorList>
    </citation>
    <scope>NUCLEOTIDE SEQUENCE [LARGE SCALE GENOMIC DNA]</scope>
    <source>
        <strain evidence="2 3">CNPSo 3157</strain>
    </source>
</reference>
<evidence type="ECO:0000313" key="3">
    <source>
        <dbReference type="Proteomes" id="UP000484381"/>
    </source>
</evidence>
<keyword evidence="3" id="KW-1185">Reference proteome</keyword>
<dbReference type="SUPFAM" id="SSF101801">
    <property type="entry name" value="Surface presentation of antigens (SPOA)"/>
    <property type="match status" value="1"/>
</dbReference>
<evidence type="ECO:0000259" key="1">
    <source>
        <dbReference type="Pfam" id="PF01052"/>
    </source>
</evidence>
<proteinExistence type="predicted"/>
<dbReference type="AlphaFoldDB" id="A0A7X1N7D4"/>
<comment type="caution">
    <text evidence="2">The sequence shown here is derived from an EMBL/GenBank/DDBJ whole genome shotgun (WGS) entry which is preliminary data.</text>
</comment>
<gene>
    <name evidence="2" type="ORF">GCT13_07225</name>
</gene>